<proteinExistence type="predicted"/>
<accession>A0A7W9PUP0</accession>
<name>A0A7W9PUP0_9ACTN</name>
<keyword evidence="1" id="KW-0472">Membrane</keyword>
<organism evidence="2 3">
    <name type="scientific">Streptomyces echinatus</name>
    <dbReference type="NCBI Taxonomy" id="67293"/>
    <lineage>
        <taxon>Bacteria</taxon>
        <taxon>Bacillati</taxon>
        <taxon>Actinomycetota</taxon>
        <taxon>Actinomycetes</taxon>
        <taxon>Kitasatosporales</taxon>
        <taxon>Streptomycetaceae</taxon>
        <taxon>Streptomyces</taxon>
    </lineage>
</organism>
<reference evidence="2 3" key="1">
    <citation type="submission" date="2020-08" db="EMBL/GenBank/DDBJ databases">
        <title>Genomic Encyclopedia of Type Strains, Phase III (KMG-III): the genomes of soil and plant-associated and newly described type strains.</title>
        <authorList>
            <person name="Whitman W."/>
        </authorList>
    </citation>
    <scope>NUCLEOTIDE SEQUENCE [LARGE SCALE GENOMIC DNA]</scope>
    <source>
        <strain evidence="2 3">CECT 3313</strain>
    </source>
</reference>
<dbReference type="Proteomes" id="UP000585836">
    <property type="component" value="Unassembled WGS sequence"/>
</dbReference>
<protein>
    <submittedName>
        <fullName evidence="2">Uncharacterized protein</fullName>
    </submittedName>
</protein>
<dbReference type="AlphaFoldDB" id="A0A7W9PUP0"/>
<gene>
    <name evidence="2" type="ORF">FHS34_003814</name>
</gene>
<keyword evidence="1" id="KW-0812">Transmembrane</keyword>
<comment type="caution">
    <text evidence="2">The sequence shown here is derived from an EMBL/GenBank/DDBJ whole genome shotgun (WGS) entry which is preliminary data.</text>
</comment>
<dbReference type="RefSeq" id="WP_263978404.1">
    <property type="nucleotide sequence ID" value="NZ_BAAAWF010000111.1"/>
</dbReference>
<evidence type="ECO:0000313" key="2">
    <source>
        <dbReference type="EMBL" id="MBB5928345.1"/>
    </source>
</evidence>
<keyword evidence="3" id="KW-1185">Reference proteome</keyword>
<dbReference type="EMBL" id="JACHJK010000006">
    <property type="protein sequence ID" value="MBB5928345.1"/>
    <property type="molecule type" value="Genomic_DNA"/>
</dbReference>
<evidence type="ECO:0000313" key="3">
    <source>
        <dbReference type="Proteomes" id="UP000585836"/>
    </source>
</evidence>
<keyword evidence="1" id="KW-1133">Transmembrane helix</keyword>
<evidence type="ECO:0000256" key="1">
    <source>
        <dbReference type="SAM" id="Phobius"/>
    </source>
</evidence>
<sequence>MSYPAYHPHAVSHTTRGHTTPVTYVLLITVPAIVAVAALRPR</sequence>
<feature type="transmembrane region" description="Helical" evidence="1">
    <location>
        <begin position="22"/>
        <end position="39"/>
    </location>
</feature>